<accession>A0A1R3HE99</accession>
<dbReference type="Proteomes" id="UP000187203">
    <property type="component" value="Unassembled WGS sequence"/>
</dbReference>
<keyword evidence="7" id="KW-1185">Reference proteome</keyword>
<evidence type="ECO:0000256" key="4">
    <source>
        <dbReference type="ARBA" id="ARBA00022840"/>
    </source>
</evidence>
<evidence type="ECO:0000256" key="3">
    <source>
        <dbReference type="ARBA" id="ARBA00022777"/>
    </source>
</evidence>
<dbReference type="GO" id="GO:0005524">
    <property type="term" value="F:ATP binding"/>
    <property type="evidence" value="ECO:0007669"/>
    <property type="project" value="UniProtKB-KW"/>
</dbReference>
<dbReference type="InterPro" id="IPR052059">
    <property type="entry name" value="CR_Ser/Thr_kinase"/>
</dbReference>
<sequence length="137" mass="15361">MEIASGKRSEGNLPEWISELHVAGKITNAADGRLQGDYDKDQMERLLKVGLLCTHHSASERPNVGEVIELLKPGTPFPEESSSFPAEEDDDLSENLDDHSLLQMHTSQSDNRRSLELEASDQRMLILETLEPRHNTL</sequence>
<keyword evidence="4" id="KW-0067">ATP-binding</keyword>
<dbReference type="STRING" id="93759.A0A1R3HE99"/>
<keyword evidence="3 6" id="KW-0418">Kinase</keyword>
<gene>
    <name evidence="6" type="ORF">COLO4_29551</name>
</gene>
<dbReference type="PANTHER" id="PTHR47973">
    <property type="entry name" value="CYSTEINE-RICH RECEPTOR-LIKE PROTEIN KINASE 3"/>
    <property type="match status" value="1"/>
</dbReference>
<evidence type="ECO:0000313" key="6">
    <source>
        <dbReference type="EMBL" id="OMO68613.1"/>
    </source>
</evidence>
<keyword evidence="2" id="KW-0547">Nucleotide-binding</keyword>
<dbReference type="GO" id="GO:0016301">
    <property type="term" value="F:kinase activity"/>
    <property type="evidence" value="ECO:0007669"/>
    <property type="project" value="UniProtKB-KW"/>
</dbReference>
<dbReference type="AlphaFoldDB" id="A0A1R3HE99"/>
<feature type="region of interest" description="Disordered" evidence="5">
    <location>
        <begin position="73"/>
        <end position="98"/>
    </location>
</feature>
<feature type="compositionally biased region" description="Acidic residues" evidence="5">
    <location>
        <begin position="86"/>
        <end position="95"/>
    </location>
</feature>
<keyword evidence="1" id="KW-0808">Transferase</keyword>
<evidence type="ECO:0000256" key="2">
    <source>
        <dbReference type="ARBA" id="ARBA00022741"/>
    </source>
</evidence>
<evidence type="ECO:0000256" key="5">
    <source>
        <dbReference type="SAM" id="MobiDB-lite"/>
    </source>
</evidence>
<protein>
    <submittedName>
        <fullName evidence="6">Kinase</fullName>
    </submittedName>
</protein>
<dbReference type="Gene3D" id="1.10.510.10">
    <property type="entry name" value="Transferase(Phosphotransferase) domain 1"/>
    <property type="match status" value="1"/>
</dbReference>
<reference evidence="7" key="1">
    <citation type="submission" date="2013-09" db="EMBL/GenBank/DDBJ databases">
        <title>Corchorus olitorius genome sequencing.</title>
        <authorList>
            <person name="Alam M."/>
            <person name="Haque M.S."/>
            <person name="Islam M.S."/>
            <person name="Emdad E.M."/>
            <person name="Islam M.M."/>
            <person name="Ahmed B."/>
            <person name="Halim A."/>
            <person name="Hossen Q.M.M."/>
            <person name="Hossain M.Z."/>
            <person name="Ahmed R."/>
            <person name="Khan M.M."/>
            <person name="Islam R."/>
            <person name="Rashid M.M."/>
            <person name="Khan S.A."/>
            <person name="Rahman M.S."/>
            <person name="Alam M."/>
            <person name="Yahiya A.S."/>
            <person name="Khan M.S."/>
            <person name="Azam M.S."/>
            <person name="Haque T."/>
            <person name="Lashkar M.Z.H."/>
            <person name="Akhand A.I."/>
            <person name="Morshed G."/>
            <person name="Roy S."/>
            <person name="Uddin K.S."/>
            <person name="Rabeya T."/>
            <person name="Hossain A.S."/>
            <person name="Chowdhury A."/>
            <person name="Snigdha A.R."/>
            <person name="Mortoza M.S."/>
            <person name="Matin S.A."/>
            <person name="Hoque S.M.E."/>
            <person name="Islam M.K."/>
            <person name="Roy D.K."/>
            <person name="Haider R."/>
            <person name="Moosa M.M."/>
            <person name="Elias S.M."/>
            <person name="Hasan A.M."/>
            <person name="Jahan S."/>
            <person name="Shafiuddin M."/>
            <person name="Mahmood N."/>
            <person name="Shommy N.S."/>
        </authorList>
    </citation>
    <scope>NUCLEOTIDE SEQUENCE [LARGE SCALE GENOMIC DNA]</scope>
    <source>
        <strain evidence="7">cv. O-4</strain>
    </source>
</reference>
<organism evidence="6 7">
    <name type="scientific">Corchorus olitorius</name>
    <dbReference type="NCBI Taxonomy" id="93759"/>
    <lineage>
        <taxon>Eukaryota</taxon>
        <taxon>Viridiplantae</taxon>
        <taxon>Streptophyta</taxon>
        <taxon>Embryophyta</taxon>
        <taxon>Tracheophyta</taxon>
        <taxon>Spermatophyta</taxon>
        <taxon>Magnoliopsida</taxon>
        <taxon>eudicotyledons</taxon>
        <taxon>Gunneridae</taxon>
        <taxon>Pentapetalae</taxon>
        <taxon>rosids</taxon>
        <taxon>malvids</taxon>
        <taxon>Malvales</taxon>
        <taxon>Malvaceae</taxon>
        <taxon>Grewioideae</taxon>
        <taxon>Apeibeae</taxon>
        <taxon>Corchorus</taxon>
    </lineage>
</organism>
<dbReference type="OrthoDB" id="999443at2759"/>
<comment type="caution">
    <text evidence="6">The sequence shown here is derived from an EMBL/GenBank/DDBJ whole genome shotgun (WGS) entry which is preliminary data.</text>
</comment>
<evidence type="ECO:0000256" key="1">
    <source>
        <dbReference type="ARBA" id="ARBA00022679"/>
    </source>
</evidence>
<proteinExistence type="predicted"/>
<name>A0A1R3HE99_9ROSI</name>
<evidence type="ECO:0000313" key="7">
    <source>
        <dbReference type="Proteomes" id="UP000187203"/>
    </source>
</evidence>
<dbReference type="EMBL" id="AWUE01020371">
    <property type="protein sequence ID" value="OMO68613.1"/>
    <property type="molecule type" value="Genomic_DNA"/>
</dbReference>